<evidence type="ECO:0000256" key="4">
    <source>
        <dbReference type="ARBA" id="ARBA00022737"/>
    </source>
</evidence>
<dbReference type="Gene3D" id="3.40.50.10490">
    <property type="entry name" value="Glucose-6-phosphate isomerase like protein, domain 1"/>
    <property type="match status" value="2"/>
</dbReference>
<reference evidence="7" key="1">
    <citation type="journal article" date="2019" name="Int. J. Syst. Evol. Microbiol.">
        <title>The Global Catalogue of Microorganisms (GCM) 10K type strain sequencing project: providing services to taxonomists for standard genome sequencing and annotation.</title>
        <authorList>
            <consortium name="The Broad Institute Genomics Platform"/>
            <consortium name="The Broad Institute Genome Sequencing Center for Infectious Disease"/>
            <person name="Wu L."/>
            <person name="Ma J."/>
        </authorList>
    </citation>
    <scope>NUCLEOTIDE SEQUENCE [LARGE SCALE GENOMIC DNA]</scope>
    <source>
        <strain evidence="7">JCM 17688</strain>
    </source>
</reference>
<dbReference type="PANTHER" id="PTHR10937:SF0">
    <property type="entry name" value="GLUTAMINE--FRUCTOSE-6-PHOSPHATE TRANSAMINASE (ISOMERIZING)"/>
    <property type="match status" value="1"/>
</dbReference>
<evidence type="ECO:0000313" key="7">
    <source>
        <dbReference type="Proteomes" id="UP001500635"/>
    </source>
</evidence>
<dbReference type="CDD" id="cd05008">
    <property type="entry name" value="SIS_GlmS_GlmD_1"/>
    <property type="match status" value="1"/>
</dbReference>
<organism evidence="6 7">
    <name type="scientific">Tsukamurella soli</name>
    <dbReference type="NCBI Taxonomy" id="644556"/>
    <lineage>
        <taxon>Bacteria</taxon>
        <taxon>Bacillati</taxon>
        <taxon>Actinomycetota</taxon>
        <taxon>Actinomycetes</taxon>
        <taxon>Mycobacteriales</taxon>
        <taxon>Tsukamurellaceae</taxon>
        <taxon>Tsukamurella</taxon>
    </lineage>
</organism>
<protein>
    <recommendedName>
        <fullName evidence="3">Glutamine--fructose-6-phosphate aminotransferase [isomerizing]</fullName>
        <ecNumber evidence="2">2.6.1.16</ecNumber>
    </recommendedName>
</protein>
<gene>
    <name evidence="6" type="ORF">GCM10023147_30950</name>
</gene>
<comment type="catalytic activity">
    <reaction evidence="1">
        <text>D-fructose 6-phosphate + L-glutamine = D-glucosamine 6-phosphate + L-glutamate</text>
        <dbReference type="Rhea" id="RHEA:13237"/>
        <dbReference type="ChEBI" id="CHEBI:29985"/>
        <dbReference type="ChEBI" id="CHEBI:58359"/>
        <dbReference type="ChEBI" id="CHEBI:58725"/>
        <dbReference type="ChEBI" id="CHEBI:61527"/>
        <dbReference type="EC" id="2.6.1.16"/>
    </reaction>
</comment>
<dbReference type="InterPro" id="IPR001347">
    <property type="entry name" value="SIS_dom"/>
</dbReference>
<keyword evidence="4" id="KW-0677">Repeat</keyword>
<name>A0ABP8JVR8_9ACTN</name>
<evidence type="ECO:0000313" key="6">
    <source>
        <dbReference type="EMBL" id="GAA4396500.1"/>
    </source>
</evidence>
<dbReference type="EMBL" id="BAABFR010000049">
    <property type="protein sequence ID" value="GAA4396500.1"/>
    <property type="molecule type" value="Genomic_DNA"/>
</dbReference>
<proteinExistence type="predicted"/>
<sequence>MTIETTPFELDIAEQPDALRRLAAAGAPDGLRALAGRSWERIVLTGMGSSHFAGLPTWRALVAAGRPAWWVDAGQLLDTPELLTPGTLLVATSQSGASGEVVELLGRVRGTGVTVVGVADDESSPLATGVDLRLPLHSGPEATVSTKSYLNTLGVHRHIAAAFTGVDAGTVSAEIASVADFVARSIADIDVAGLAARITTAPDRRIAAVGNRDQAATALLVGLIVKESAKVAIEGFIGGQFRHGPAELAGPGLSVLLFGSYADQPDPSLTALSRDLEAAGSTVVLVGDAQPGGVWADGAAAVAAPGAGGLERFATGTVAAELFAVQIARANGVVPGAFAFGSKVTTAL</sequence>
<dbReference type="InterPro" id="IPR035466">
    <property type="entry name" value="GlmS/AgaS_SIS"/>
</dbReference>
<comment type="caution">
    <text evidence="6">The sequence shown here is derived from an EMBL/GenBank/DDBJ whole genome shotgun (WGS) entry which is preliminary data.</text>
</comment>
<evidence type="ECO:0000256" key="3">
    <source>
        <dbReference type="ARBA" id="ARBA00016090"/>
    </source>
</evidence>
<dbReference type="EC" id="2.6.1.16" evidence="2"/>
<evidence type="ECO:0000256" key="1">
    <source>
        <dbReference type="ARBA" id="ARBA00001031"/>
    </source>
</evidence>
<dbReference type="RefSeq" id="WP_344997541.1">
    <property type="nucleotide sequence ID" value="NZ_BAABFR010000049.1"/>
</dbReference>
<dbReference type="SUPFAM" id="SSF53697">
    <property type="entry name" value="SIS domain"/>
    <property type="match status" value="1"/>
</dbReference>
<dbReference type="PANTHER" id="PTHR10937">
    <property type="entry name" value="GLUCOSAMINE--FRUCTOSE-6-PHOSPHATE AMINOTRANSFERASE, ISOMERIZING"/>
    <property type="match status" value="1"/>
</dbReference>
<accession>A0ABP8JVR8</accession>
<feature type="domain" description="SIS" evidence="5">
    <location>
        <begin position="31"/>
        <end position="192"/>
    </location>
</feature>
<evidence type="ECO:0000259" key="5">
    <source>
        <dbReference type="PROSITE" id="PS51464"/>
    </source>
</evidence>
<dbReference type="InterPro" id="IPR046348">
    <property type="entry name" value="SIS_dom_sf"/>
</dbReference>
<dbReference type="Pfam" id="PF01380">
    <property type="entry name" value="SIS"/>
    <property type="match status" value="1"/>
</dbReference>
<dbReference type="PROSITE" id="PS51464">
    <property type="entry name" value="SIS"/>
    <property type="match status" value="1"/>
</dbReference>
<keyword evidence="7" id="KW-1185">Reference proteome</keyword>
<dbReference type="Proteomes" id="UP001500635">
    <property type="component" value="Unassembled WGS sequence"/>
</dbReference>
<evidence type="ECO:0000256" key="2">
    <source>
        <dbReference type="ARBA" id="ARBA00012916"/>
    </source>
</evidence>